<dbReference type="PROSITE" id="PS50943">
    <property type="entry name" value="HTH_CROC1"/>
    <property type="match status" value="1"/>
</dbReference>
<accession>A0A090EUS7</accession>
<organism evidence="6 7">
    <name type="scientific">Mesorhizobium plurifarium</name>
    <dbReference type="NCBI Taxonomy" id="69974"/>
    <lineage>
        <taxon>Bacteria</taxon>
        <taxon>Pseudomonadati</taxon>
        <taxon>Pseudomonadota</taxon>
        <taxon>Alphaproteobacteria</taxon>
        <taxon>Hyphomicrobiales</taxon>
        <taxon>Phyllobacteriaceae</taxon>
        <taxon>Mesorhizobium</taxon>
    </lineage>
</organism>
<keyword evidence="4" id="KW-0804">Transcription</keyword>
<dbReference type="SUPFAM" id="SSF47413">
    <property type="entry name" value="lambda repressor-like DNA-binding domains"/>
    <property type="match status" value="1"/>
</dbReference>
<dbReference type="InterPro" id="IPR050807">
    <property type="entry name" value="TransReg_Diox_bact_type"/>
</dbReference>
<evidence type="ECO:0000259" key="5">
    <source>
        <dbReference type="PROSITE" id="PS50943"/>
    </source>
</evidence>
<gene>
    <name evidence="6" type="ORF">MPLDJ20_20144</name>
</gene>
<keyword evidence="3" id="KW-0238">DNA-binding</keyword>
<sequence length="470" mass="52420">MAYAKLFIGRRVRELRDASKATQSAFAERLGISTSYLNQIENNQRPVSAAVLLALAEKFQVDVSTIGGSDTDRLLSALKETLADPVYGGLTPGVQELKLIAQNAPAIAHALIACHQAYRRNCEQLASFDDQLVRNNAVSEPTPYEEVRDFFHFVDNYIDELDRAAEHLARTLNLPERDAGTVLSQHLEEHHKVRVARARSGERLVRLFDASSRVLYLNPYSPASTRSFQLAFQIGALEQRAQISAIIDRARFRTAEASEICRIGLLNYFAGALMLPYRTFLVAAKELRHDLHLVAVRFGASLEQVAHRLSTLQRARLKGVPVFFARIDRAGNITKRHSAAKLQFARYGAACPLWNAHQAFESPGRMICQLAETPDGVRYLSIATEVAKAEGGFASPHRRYAIALGCEISYAGDFVYADRLDFTNSSAFDPIGVSCRICERRDCTQRAIPPLKSKITVDHNRRSELPYTIC</sequence>
<protein>
    <recommendedName>
        <fullName evidence="5">HTH cro/C1-type domain-containing protein</fullName>
    </recommendedName>
</protein>
<evidence type="ECO:0000256" key="4">
    <source>
        <dbReference type="ARBA" id="ARBA00023163"/>
    </source>
</evidence>
<dbReference type="CDD" id="cd00093">
    <property type="entry name" value="HTH_XRE"/>
    <property type="match status" value="1"/>
</dbReference>
<dbReference type="PANTHER" id="PTHR46797">
    <property type="entry name" value="HTH-TYPE TRANSCRIPTIONAL REGULATOR"/>
    <property type="match status" value="1"/>
</dbReference>
<evidence type="ECO:0000256" key="3">
    <source>
        <dbReference type="ARBA" id="ARBA00023125"/>
    </source>
</evidence>
<dbReference type="SMART" id="SM00530">
    <property type="entry name" value="HTH_XRE"/>
    <property type="match status" value="1"/>
</dbReference>
<dbReference type="PIRSF" id="PIRSF019251">
    <property type="entry name" value="Rv0465c"/>
    <property type="match status" value="1"/>
</dbReference>
<dbReference type="GO" id="GO:0005829">
    <property type="term" value="C:cytosol"/>
    <property type="evidence" value="ECO:0007669"/>
    <property type="project" value="TreeGrafter"/>
</dbReference>
<name>A0A090EUS7_MESPL</name>
<dbReference type="InterPro" id="IPR026281">
    <property type="entry name" value="HTH_RamB"/>
</dbReference>
<dbReference type="InterPro" id="IPR001387">
    <property type="entry name" value="Cro/C1-type_HTH"/>
</dbReference>
<evidence type="ECO:0000313" key="7">
    <source>
        <dbReference type="Proteomes" id="UP000046373"/>
    </source>
</evidence>
<dbReference type="InterPro" id="IPR010982">
    <property type="entry name" value="Lambda_DNA-bd_dom_sf"/>
</dbReference>
<dbReference type="Pfam" id="PF06114">
    <property type="entry name" value="Peptidase_M78"/>
    <property type="match status" value="1"/>
</dbReference>
<dbReference type="InterPro" id="IPR010359">
    <property type="entry name" value="IrrE_HExxH"/>
</dbReference>
<proteinExistence type="inferred from homology"/>
<dbReference type="Pfam" id="PF01381">
    <property type="entry name" value="HTH_3"/>
    <property type="match status" value="1"/>
</dbReference>
<reference evidence="6 7" key="1">
    <citation type="submission" date="2014-08" db="EMBL/GenBank/DDBJ databases">
        <authorList>
            <person name="Moulin Lionel"/>
        </authorList>
    </citation>
    <scope>NUCLEOTIDE SEQUENCE [LARGE SCALE GENOMIC DNA]</scope>
</reference>
<dbReference type="AlphaFoldDB" id="A0A090EUS7"/>
<dbReference type="Pfam" id="PF09856">
    <property type="entry name" value="ScfRs"/>
    <property type="match status" value="1"/>
</dbReference>
<keyword evidence="2" id="KW-0805">Transcription regulation</keyword>
<dbReference type="Proteomes" id="UP000046373">
    <property type="component" value="Unassembled WGS sequence"/>
</dbReference>
<feature type="domain" description="HTH cro/C1-type" evidence="5">
    <location>
        <begin position="12"/>
        <end position="66"/>
    </location>
</feature>
<dbReference type="EMBL" id="CCNB01000012">
    <property type="protein sequence ID" value="CDX35340.1"/>
    <property type="molecule type" value="Genomic_DNA"/>
</dbReference>
<evidence type="ECO:0000256" key="1">
    <source>
        <dbReference type="ARBA" id="ARBA00007227"/>
    </source>
</evidence>
<evidence type="ECO:0000256" key="2">
    <source>
        <dbReference type="ARBA" id="ARBA00023015"/>
    </source>
</evidence>
<dbReference type="GO" id="GO:0003700">
    <property type="term" value="F:DNA-binding transcription factor activity"/>
    <property type="evidence" value="ECO:0007669"/>
    <property type="project" value="TreeGrafter"/>
</dbReference>
<dbReference type="GO" id="GO:0003677">
    <property type="term" value="F:DNA binding"/>
    <property type="evidence" value="ECO:0007669"/>
    <property type="project" value="UniProtKB-KW"/>
</dbReference>
<dbReference type="PANTHER" id="PTHR46797:SF23">
    <property type="entry name" value="HTH-TYPE TRANSCRIPTIONAL REGULATOR SUTR"/>
    <property type="match status" value="1"/>
</dbReference>
<evidence type="ECO:0000313" key="6">
    <source>
        <dbReference type="EMBL" id="CDX35340.1"/>
    </source>
</evidence>
<comment type="similarity">
    <text evidence="1">Belongs to the short-chain fatty acyl-CoA assimilation regulator (ScfR) family.</text>
</comment>
<dbReference type="InterPro" id="IPR018653">
    <property type="entry name" value="ScfR_C"/>
</dbReference>
<dbReference type="Gene3D" id="1.10.260.40">
    <property type="entry name" value="lambda repressor-like DNA-binding domains"/>
    <property type="match status" value="1"/>
</dbReference>